<sequence>MPSKSMNLYNYLLKQDDSDKTDPTNIISKMDQEFITQDILHTVHVSLIVEYIEDNINDQSINILYRNRLCLDLLFRIKKFDQLILLKFKSTRKLFWIFIIFINT</sequence>
<accession>A0A813TQF7</accession>
<proteinExistence type="predicted"/>
<dbReference type="EMBL" id="CAJOAZ010014745">
    <property type="protein sequence ID" value="CAF4284271.1"/>
    <property type="molecule type" value="Genomic_DNA"/>
</dbReference>
<evidence type="ECO:0000313" key="2">
    <source>
        <dbReference type="EMBL" id="CAF4284271.1"/>
    </source>
</evidence>
<dbReference type="EMBL" id="CAJNOG010000038">
    <property type="protein sequence ID" value="CAF0817836.1"/>
    <property type="molecule type" value="Genomic_DNA"/>
</dbReference>
<protein>
    <submittedName>
        <fullName evidence="1">Uncharacterized protein</fullName>
    </submittedName>
</protein>
<evidence type="ECO:0000313" key="3">
    <source>
        <dbReference type="Proteomes" id="UP000663845"/>
    </source>
</evidence>
<evidence type="ECO:0000313" key="1">
    <source>
        <dbReference type="EMBL" id="CAF0817836.1"/>
    </source>
</evidence>
<dbReference type="Proteomes" id="UP000663845">
    <property type="component" value="Unassembled WGS sequence"/>
</dbReference>
<dbReference type="AlphaFoldDB" id="A0A813TQF7"/>
<name>A0A813TQF7_9BILA</name>
<organism evidence="1 3">
    <name type="scientific">Adineta steineri</name>
    <dbReference type="NCBI Taxonomy" id="433720"/>
    <lineage>
        <taxon>Eukaryota</taxon>
        <taxon>Metazoa</taxon>
        <taxon>Spiralia</taxon>
        <taxon>Gnathifera</taxon>
        <taxon>Rotifera</taxon>
        <taxon>Eurotatoria</taxon>
        <taxon>Bdelloidea</taxon>
        <taxon>Adinetida</taxon>
        <taxon>Adinetidae</taxon>
        <taxon>Adineta</taxon>
    </lineage>
</organism>
<dbReference type="Proteomes" id="UP000663844">
    <property type="component" value="Unassembled WGS sequence"/>
</dbReference>
<gene>
    <name evidence="1" type="ORF">JYZ213_LOCUS6142</name>
    <name evidence="2" type="ORF">OXD698_LOCUS45236</name>
</gene>
<comment type="caution">
    <text evidence="1">The sequence shown here is derived from an EMBL/GenBank/DDBJ whole genome shotgun (WGS) entry which is preliminary data.</text>
</comment>
<reference evidence="1" key="1">
    <citation type="submission" date="2021-02" db="EMBL/GenBank/DDBJ databases">
        <authorList>
            <person name="Nowell W R."/>
        </authorList>
    </citation>
    <scope>NUCLEOTIDE SEQUENCE</scope>
</reference>